<evidence type="ECO:0000313" key="2">
    <source>
        <dbReference type="EMBL" id="MDA0142092.1"/>
    </source>
</evidence>
<protein>
    <submittedName>
        <fullName evidence="2">Beta-lactamase family protein</fullName>
    </submittedName>
</protein>
<evidence type="ECO:0000259" key="1">
    <source>
        <dbReference type="Pfam" id="PF00144"/>
    </source>
</evidence>
<proteinExistence type="predicted"/>
<keyword evidence="3" id="KW-1185">Reference proteome</keyword>
<dbReference type="PANTHER" id="PTHR43283:SF3">
    <property type="entry name" value="BETA-LACTAMASE FAMILY PROTEIN (AFU_ORTHOLOGUE AFUA_5G07500)"/>
    <property type="match status" value="1"/>
</dbReference>
<dbReference type="SUPFAM" id="SSF56601">
    <property type="entry name" value="beta-lactamase/transpeptidase-like"/>
    <property type="match status" value="1"/>
</dbReference>
<gene>
    <name evidence="2" type="ORF">OJ962_31700</name>
</gene>
<comment type="caution">
    <text evidence="2">The sequence shown here is derived from an EMBL/GenBank/DDBJ whole genome shotgun (WGS) entry which is preliminary data.</text>
</comment>
<dbReference type="InterPro" id="IPR001466">
    <property type="entry name" value="Beta-lactam-related"/>
</dbReference>
<name>A0ABT4RU28_9ACTN</name>
<reference evidence="2" key="1">
    <citation type="submission" date="2022-10" db="EMBL/GenBank/DDBJ databases">
        <title>The WGS of Solirubrobacter sp. CPCC 204708.</title>
        <authorList>
            <person name="Jiang Z."/>
        </authorList>
    </citation>
    <scope>NUCLEOTIDE SEQUENCE</scope>
    <source>
        <strain evidence="2">CPCC 204708</strain>
    </source>
</reference>
<dbReference type="Pfam" id="PF00144">
    <property type="entry name" value="Beta-lactamase"/>
    <property type="match status" value="1"/>
</dbReference>
<dbReference type="EMBL" id="JAPCID010000074">
    <property type="protein sequence ID" value="MDA0142092.1"/>
    <property type="molecule type" value="Genomic_DNA"/>
</dbReference>
<dbReference type="Proteomes" id="UP001147700">
    <property type="component" value="Unassembled WGS sequence"/>
</dbReference>
<organism evidence="2 3">
    <name type="scientific">Solirubrobacter deserti</name>
    <dbReference type="NCBI Taxonomy" id="2282478"/>
    <lineage>
        <taxon>Bacteria</taxon>
        <taxon>Bacillati</taxon>
        <taxon>Actinomycetota</taxon>
        <taxon>Thermoleophilia</taxon>
        <taxon>Solirubrobacterales</taxon>
        <taxon>Solirubrobacteraceae</taxon>
        <taxon>Solirubrobacter</taxon>
    </lineage>
</organism>
<sequence>MSAAITGTRVDEVLRTAVESGTLPNVVATAANADGPIYEGAFGPKAVGQPAPVTVNTLYRIASMTKMVTTVAALQLVERGELDLDDAVAKFRPEFADLKVLDGWDGDEPRLREPKSFATVRQLMTHTSGLGYWFWNADLVRWEATTGTGNTLAGTKDAFTAPLVADPGERVEYGTNTDWLGLVVEAVSGQPLDAYFDEHILGPLGMEQATFHPTDQQRENLVAVHLHDEQTGAWNATSVDWNAAPDWWPGGHGLYCPPSEYLRFQRMLLNNGALDGARILGAETVEAAFSNQIGDLDWPEAIATAEPPTTADFNAGPGYKFGLGLLRNTQDVPGMRRAGSGAWAGIFNTHFWLDRAAGITGAIYTQTLPFVEPEVFQVYVDFETALYASL</sequence>
<evidence type="ECO:0000313" key="3">
    <source>
        <dbReference type="Proteomes" id="UP001147700"/>
    </source>
</evidence>
<dbReference type="InterPro" id="IPR050789">
    <property type="entry name" value="Diverse_Enzym_Activities"/>
</dbReference>
<dbReference type="Gene3D" id="3.40.710.10">
    <property type="entry name" value="DD-peptidase/beta-lactamase superfamily"/>
    <property type="match status" value="1"/>
</dbReference>
<accession>A0ABT4RU28</accession>
<dbReference type="InterPro" id="IPR012338">
    <property type="entry name" value="Beta-lactam/transpept-like"/>
</dbReference>
<dbReference type="PANTHER" id="PTHR43283">
    <property type="entry name" value="BETA-LACTAMASE-RELATED"/>
    <property type="match status" value="1"/>
</dbReference>
<feature type="domain" description="Beta-lactamase-related" evidence="1">
    <location>
        <begin position="10"/>
        <end position="376"/>
    </location>
</feature>
<dbReference type="RefSeq" id="WP_202952095.1">
    <property type="nucleotide sequence ID" value="NZ_JAPCID010000074.1"/>
</dbReference>